<dbReference type="PROSITE" id="PS51908">
    <property type="entry name" value="ZF_UBZ4"/>
    <property type="match status" value="1"/>
</dbReference>
<evidence type="ECO:0000256" key="8">
    <source>
        <dbReference type="ARBA" id="ARBA00022723"/>
    </source>
</evidence>
<evidence type="ECO:0000259" key="22">
    <source>
        <dbReference type="PROSITE" id="PS50089"/>
    </source>
</evidence>
<evidence type="ECO:0000313" key="26">
    <source>
        <dbReference type="Proteomes" id="UP000030671"/>
    </source>
</evidence>
<dbReference type="InParanoid" id="W4KJA3"/>
<evidence type="ECO:0000256" key="17">
    <source>
        <dbReference type="ARBA" id="ARBA00074353"/>
    </source>
</evidence>
<comment type="pathway">
    <text evidence="3">Protein modification; protein ubiquitination.</text>
</comment>
<feature type="domain" description="SAP" evidence="23">
    <location>
        <begin position="280"/>
        <end position="314"/>
    </location>
</feature>
<keyword evidence="15" id="KW-0539">Nucleus</keyword>
<feature type="region of interest" description="Disordered" evidence="21">
    <location>
        <begin position="167"/>
        <end position="192"/>
    </location>
</feature>
<dbReference type="InterPro" id="IPR006642">
    <property type="entry name" value="Rad18_UBZ4"/>
</dbReference>
<keyword evidence="11" id="KW-0833">Ubl conjugation pathway</keyword>
<dbReference type="PROSITE" id="PS50089">
    <property type="entry name" value="ZF_RING_2"/>
    <property type="match status" value="1"/>
</dbReference>
<dbReference type="InterPro" id="IPR039577">
    <property type="entry name" value="Rad18"/>
</dbReference>
<dbReference type="GO" id="GO:0006513">
    <property type="term" value="P:protein monoubiquitination"/>
    <property type="evidence" value="ECO:0007669"/>
    <property type="project" value="InterPro"/>
</dbReference>
<evidence type="ECO:0000256" key="18">
    <source>
        <dbReference type="ARBA" id="ARBA00082369"/>
    </source>
</evidence>
<feature type="compositionally biased region" description="Basic and acidic residues" evidence="21">
    <location>
        <begin position="401"/>
        <end position="410"/>
    </location>
</feature>
<dbReference type="Pfam" id="PF13923">
    <property type="entry name" value="zf-C3HC4_2"/>
    <property type="match status" value="1"/>
</dbReference>
<evidence type="ECO:0000256" key="7">
    <source>
        <dbReference type="ARBA" id="ARBA00022679"/>
    </source>
</evidence>
<dbReference type="OrthoDB" id="9049620at2759"/>
<dbReference type="Gene3D" id="3.30.40.10">
    <property type="entry name" value="Zinc/RING finger domain, C3HC4 (zinc finger)"/>
    <property type="match status" value="1"/>
</dbReference>
<dbReference type="GO" id="GO:0008270">
    <property type="term" value="F:zinc ion binding"/>
    <property type="evidence" value="ECO:0007669"/>
    <property type="project" value="UniProtKB-KW"/>
</dbReference>
<proteinExistence type="inferred from homology"/>
<feature type="compositionally biased region" description="Polar residues" evidence="21">
    <location>
        <begin position="223"/>
        <end position="241"/>
    </location>
</feature>
<dbReference type="PANTHER" id="PTHR14134:SF2">
    <property type="entry name" value="E3 UBIQUITIN-PROTEIN LIGASE RAD18"/>
    <property type="match status" value="1"/>
</dbReference>
<evidence type="ECO:0000256" key="21">
    <source>
        <dbReference type="SAM" id="MobiDB-lite"/>
    </source>
</evidence>
<evidence type="ECO:0000256" key="3">
    <source>
        <dbReference type="ARBA" id="ARBA00004906"/>
    </source>
</evidence>
<evidence type="ECO:0000256" key="9">
    <source>
        <dbReference type="ARBA" id="ARBA00022763"/>
    </source>
</evidence>
<dbReference type="InterPro" id="IPR001841">
    <property type="entry name" value="Znf_RING"/>
</dbReference>
<reference evidence="25 26" key="1">
    <citation type="journal article" date="2012" name="New Phytol.">
        <title>Insight into trade-off between wood decay and parasitism from the genome of a fungal forest pathogen.</title>
        <authorList>
            <person name="Olson A."/>
            <person name="Aerts A."/>
            <person name="Asiegbu F."/>
            <person name="Belbahri L."/>
            <person name="Bouzid O."/>
            <person name="Broberg A."/>
            <person name="Canback B."/>
            <person name="Coutinho P.M."/>
            <person name="Cullen D."/>
            <person name="Dalman K."/>
            <person name="Deflorio G."/>
            <person name="van Diepen L.T."/>
            <person name="Dunand C."/>
            <person name="Duplessis S."/>
            <person name="Durling M."/>
            <person name="Gonthier P."/>
            <person name="Grimwood J."/>
            <person name="Fossdal C.G."/>
            <person name="Hansson D."/>
            <person name="Henrissat B."/>
            <person name="Hietala A."/>
            <person name="Himmelstrand K."/>
            <person name="Hoffmeister D."/>
            <person name="Hogberg N."/>
            <person name="James T.Y."/>
            <person name="Karlsson M."/>
            <person name="Kohler A."/>
            <person name="Kues U."/>
            <person name="Lee Y.H."/>
            <person name="Lin Y.C."/>
            <person name="Lind M."/>
            <person name="Lindquist E."/>
            <person name="Lombard V."/>
            <person name="Lucas S."/>
            <person name="Lunden K."/>
            <person name="Morin E."/>
            <person name="Murat C."/>
            <person name="Park J."/>
            <person name="Raffaello T."/>
            <person name="Rouze P."/>
            <person name="Salamov A."/>
            <person name="Schmutz J."/>
            <person name="Solheim H."/>
            <person name="Stahlberg J."/>
            <person name="Velez H."/>
            <person name="de Vries R.P."/>
            <person name="Wiebenga A."/>
            <person name="Woodward S."/>
            <person name="Yakovlev I."/>
            <person name="Garbelotto M."/>
            <person name="Martin F."/>
            <person name="Grigoriev I.V."/>
            <person name="Stenlid J."/>
        </authorList>
    </citation>
    <scope>NUCLEOTIDE SEQUENCE [LARGE SCALE GENOMIC DNA]</scope>
    <source>
        <strain evidence="25 26">TC 32-1</strain>
    </source>
</reference>
<dbReference type="GO" id="GO:0006301">
    <property type="term" value="P:DNA damage tolerance"/>
    <property type="evidence" value="ECO:0007669"/>
    <property type="project" value="InterPro"/>
</dbReference>
<dbReference type="GO" id="GO:0061630">
    <property type="term" value="F:ubiquitin protein ligase activity"/>
    <property type="evidence" value="ECO:0007669"/>
    <property type="project" value="UniProtKB-EC"/>
</dbReference>
<evidence type="ECO:0000256" key="14">
    <source>
        <dbReference type="ARBA" id="ARBA00023204"/>
    </source>
</evidence>
<dbReference type="GO" id="GO:0005634">
    <property type="term" value="C:nucleus"/>
    <property type="evidence" value="ECO:0007669"/>
    <property type="project" value="UniProtKB-SubCell"/>
</dbReference>
<evidence type="ECO:0000256" key="1">
    <source>
        <dbReference type="ARBA" id="ARBA00000900"/>
    </source>
</evidence>
<dbReference type="STRING" id="747525.W4KJA3"/>
<evidence type="ECO:0000256" key="5">
    <source>
        <dbReference type="ARBA" id="ARBA00012483"/>
    </source>
</evidence>
<feature type="region of interest" description="Disordered" evidence="21">
    <location>
        <begin position="366"/>
        <end position="410"/>
    </location>
</feature>
<feature type="domain" description="UBZ4-type" evidence="24">
    <location>
        <begin position="196"/>
        <end position="224"/>
    </location>
</feature>
<feature type="compositionally biased region" description="Polar residues" evidence="21">
    <location>
        <begin position="390"/>
        <end position="400"/>
    </location>
</feature>
<dbReference type="InterPro" id="IPR004580">
    <property type="entry name" value="Rad18_fungi"/>
</dbReference>
<dbReference type="SMART" id="SM00734">
    <property type="entry name" value="ZnF_Rad18"/>
    <property type="match status" value="1"/>
</dbReference>
<evidence type="ECO:0000256" key="13">
    <source>
        <dbReference type="ARBA" id="ARBA00023125"/>
    </source>
</evidence>
<keyword evidence="26" id="KW-1185">Reference proteome</keyword>
<dbReference type="SMART" id="SM00184">
    <property type="entry name" value="RING"/>
    <property type="match status" value="1"/>
</dbReference>
<keyword evidence="8" id="KW-0479">Metal-binding</keyword>
<comment type="subcellular location">
    <subcellularLocation>
        <location evidence="2">Nucleus</location>
    </subcellularLocation>
</comment>
<evidence type="ECO:0000313" key="25">
    <source>
        <dbReference type="EMBL" id="ETW85395.1"/>
    </source>
</evidence>
<dbReference type="PANTHER" id="PTHR14134">
    <property type="entry name" value="E3 UBIQUITIN-PROTEIN LIGASE RAD18"/>
    <property type="match status" value="1"/>
</dbReference>
<sequence>MVNNNVGDLLKSDIQDPSDFPPHSVAPGLRELDSALRCKICSELYEAPVILACGHCFCSLCVRCAMADKAECPTCRKPANDTQLRANMYMEEVVVAWNKARSFVLHWSKEEESRSQQSSDNTALESGTRPAKRRKLSSERFVGSSDVERLGSEDELLRSNFTAERSKAKIRHRNHNNLVTSNGEPSSSSRPADVPLVDCPVCAKQVPFSVINQHIDGGCRLSPTPNSVSSPQMKSKTAQKTAWSKILNGVPADKGNSKGKGKASAKASGSDMSPLPKVSYTVLKDKQIRDLLAQSGLSISGERNVLIARHQRWVYVYNANLDRGEQHRKRVSELRASMKQWDERHNDQKKGGKEIVKDVVQHQKQNKAHFNALIEQARPKAPDKTPPTNLPVSEPVGSSNDLKEGDQLDS</sequence>
<evidence type="ECO:0000259" key="23">
    <source>
        <dbReference type="PROSITE" id="PS50800"/>
    </source>
</evidence>
<evidence type="ECO:0000256" key="19">
    <source>
        <dbReference type="PROSITE-ProRule" id="PRU00175"/>
    </source>
</evidence>
<evidence type="ECO:0000259" key="24">
    <source>
        <dbReference type="PROSITE" id="PS51908"/>
    </source>
</evidence>
<dbReference type="FunCoup" id="W4KJA3">
    <property type="interactions" value="170"/>
</dbReference>
<accession>W4KJA3</accession>
<dbReference type="eggNOG" id="KOG0287">
    <property type="taxonomic scope" value="Eukaryota"/>
</dbReference>
<gene>
    <name evidence="25" type="ORF">HETIRDRAFT_424703</name>
</gene>
<dbReference type="AlphaFoldDB" id="W4KJA3"/>
<dbReference type="NCBIfam" id="TIGR00599">
    <property type="entry name" value="rad18"/>
    <property type="match status" value="1"/>
</dbReference>
<evidence type="ECO:0000256" key="12">
    <source>
        <dbReference type="ARBA" id="ARBA00022833"/>
    </source>
</evidence>
<protein>
    <recommendedName>
        <fullName evidence="6">Postreplication repair E3 ubiquitin-protein ligase RAD18</fullName>
        <ecNumber evidence="5">2.3.2.27</ecNumber>
    </recommendedName>
    <alternativeName>
        <fullName evidence="17">Postreplication repair E3 ubiquitin-protein ligase rad18</fullName>
    </alternativeName>
    <alternativeName>
        <fullName evidence="16 18">RING-type E3 ubiquitin transferase RAD18</fullName>
    </alternativeName>
</protein>
<evidence type="ECO:0000256" key="11">
    <source>
        <dbReference type="ARBA" id="ARBA00022786"/>
    </source>
</evidence>
<dbReference type="GO" id="GO:0003697">
    <property type="term" value="F:single-stranded DNA binding"/>
    <property type="evidence" value="ECO:0007669"/>
    <property type="project" value="InterPro"/>
</dbReference>
<name>W4KJA3_HETIT</name>
<keyword evidence="13" id="KW-0238">DNA-binding</keyword>
<dbReference type="RefSeq" id="XP_009542259.1">
    <property type="nucleotide sequence ID" value="XM_009543964.1"/>
</dbReference>
<feature type="compositionally biased region" description="Polar residues" evidence="21">
    <location>
        <begin position="176"/>
        <end position="190"/>
    </location>
</feature>
<dbReference type="GO" id="GO:0006281">
    <property type="term" value="P:DNA repair"/>
    <property type="evidence" value="ECO:0007669"/>
    <property type="project" value="UniProtKB-KW"/>
</dbReference>
<feature type="region of interest" description="Disordered" evidence="21">
    <location>
        <begin position="222"/>
        <end position="241"/>
    </location>
</feature>
<dbReference type="PROSITE" id="PS00518">
    <property type="entry name" value="ZF_RING_1"/>
    <property type="match status" value="1"/>
</dbReference>
<feature type="region of interest" description="Disordered" evidence="21">
    <location>
        <begin position="109"/>
        <end position="144"/>
    </location>
</feature>
<evidence type="ECO:0000256" key="4">
    <source>
        <dbReference type="ARBA" id="ARBA00009506"/>
    </source>
</evidence>
<dbReference type="FunFam" id="3.30.40.10:FF:000172">
    <property type="entry name" value="E3 ubiquitin-protein ligase RAD18"/>
    <property type="match status" value="1"/>
</dbReference>
<organism evidence="25 26">
    <name type="scientific">Heterobasidion irregulare (strain TC 32-1)</name>
    <dbReference type="NCBI Taxonomy" id="747525"/>
    <lineage>
        <taxon>Eukaryota</taxon>
        <taxon>Fungi</taxon>
        <taxon>Dikarya</taxon>
        <taxon>Basidiomycota</taxon>
        <taxon>Agaricomycotina</taxon>
        <taxon>Agaricomycetes</taxon>
        <taxon>Russulales</taxon>
        <taxon>Bondarzewiaceae</taxon>
        <taxon>Heterobasidion</taxon>
        <taxon>Heterobasidion annosum species complex</taxon>
    </lineage>
</organism>
<keyword evidence="9 20" id="KW-0227">DNA damage</keyword>
<dbReference type="InterPro" id="IPR013083">
    <property type="entry name" value="Znf_RING/FYVE/PHD"/>
</dbReference>
<evidence type="ECO:0000256" key="10">
    <source>
        <dbReference type="ARBA" id="ARBA00022771"/>
    </source>
</evidence>
<feature type="domain" description="RING-type" evidence="22">
    <location>
        <begin position="38"/>
        <end position="76"/>
    </location>
</feature>
<dbReference type="SMART" id="SM00513">
    <property type="entry name" value="SAP"/>
    <property type="match status" value="1"/>
</dbReference>
<keyword evidence="14 20" id="KW-0234">DNA repair</keyword>
<dbReference type="EMBL" id="KI925455">
    <property type="protein sequence ID" value="ETW85395.1"/>
    <property type="molecule type" value="Genomic_DNA"/>
</dbReference>
<feature type="region of interest" description="Disordered" evidence="21">
    <location>
        <begin position="248"/>
        <end position="273"/>
    </location>
</feature>
<dbReference type="SUPFAM" id="SSF57850">
    <property type="entry name" value="RING/U-box"/>
    <property type="match status" value="1"/>
</dbReference>
<dbReference type="GeneID" id="20674001"/>
<keyword evidence="12" id="KW-0862">Zinc</keyword>
<dbReference type="Proteomes" id="UP000030671">
    <property type="component" value="Unassembled WGS sequence"/>
</dbReference>
<evidence type="ECO:0000256" key="6">
    <source>
        <dbReference type="ARBA" id="ARBA00015551"/>
    </source>
</evidence>
<dbReference type="UniPathway" id="UPA00143"/>
<dbReference type="EC" id="2.3.2.27" evidence="5"/>
<dbReference type="PROSITE" id="PS50800">
    <property type="entry name" value="SAP"/>
    <property type="match status" value="1"/>
</dbReference>
<evidence type="ECO:0000256" key="16">
    <source>
        <dbReference type="ARBA" id="ARBA00031783"/>
    </source>
</evidence>
<keyword evidence="7" id="KW-0808">Transferase</keyword>
<evidence type="ECO:0000256" key="2">
    <source>
        <dbReference type="ARBA" id="ARBA00004123"/>
    </source>
</evidence>
<keyword evidence="10 19" id="KW-0863">Zinc-finger</keyword>
<dbReference type="HOGENOM" id="CLU_028491_3_0_1"/>
<dbReference type="InterPro" id="IPR017907">
    <property type="entry name" value="Znf_RING_CS"/>
</dbReference>
<dbReference type="Gene3D" id="3.30.160.60">
    <property type="entry name" value="Classic Zinc Finger"/>
    <property type="match status" value="1"/>
</dbReference>
<evidence type="ECO:0000256" key="20">
    <source>
        <dbReference type="PROSITE-ProRule" id="PRU01256"/>
    </source>
</evidence>
<evidence type="ECO:0000256" key="15">
    <source>
        <dbReference type="ARBA" id="ARBA00023242"/>
    </source>
</evidence>
<dbReference type="KEGG" id="hir:HETIRDRAFT_424703"/>
<comment type="similarity">
    <text evidence="4">Belongs to the RAD18 family.</text>
</comment>
<dbReference type="InterPro" id="IPR003034">
    <property type="entry name" value="SAP_dom"/>
</dbReference>
<comment type="catalytic activity">
    <reaction evidence="1">
        <text>S-ubiquitinyl-[E2 ubiquitin-conjugating enzyme]-L-cysteine + [acceptor protein]-L-lysine = [E2 ubiquitin-conjugating enzyme]-L-cysteine + N(6)-ubiquitinyl-[acceptor protein]-L-lysine.</text>
        <dbReference type="EC" id="2.3.2.27"/>
    </reaction>
</comment>
<dbReference type="GO" id="GO:0097505">
    <property type="term" value="C:Rad6-Rad18 complex"/>
    <property type="evidence" value="ECO:0007669"/>
    <property type="project" value="TreeGrafter"/>
</dbReference>